<dbReference type="EMBL" id="FNOM01000002">
    <property type="protein sequence ID" value="SDW50213.1"/>
    <property type="molecule type" value="Genomic_DNA"/>
</dbReference>
<accession>A0A1H2U1V6</accession>
<dbReference type="RefSeq" id="WP_092885836.1">
    <property type="nucleotide sequence ID" value="NZ_CP061498.1"/>
</dbReference>
<organism evidence="4 5">
    <name type="scientific">Roseicitreum antarcticum</name>
    <dbReference type="NCBI Taxonomy" id="564137"/>
    <lineage>
        <taxon>Bacteria</taxon>
        <taxon>Pseudomonadati</taxon>
        <taxon>Pseudomonadota</taxon>
        <taxon>Alphaproteobacteria</taxon>
        <taxon>Rhodobacterales</taxon>
        <taxon>Paracoccaceae</taxon>
        <taxon>Roseicitreum</taxon>
    </lineage>
</organism>
<dbReference type="InterPro" id="IPR023374">
    <property type="entry name" value="AttH-like_dom_sf"/>
</dbReference>
<dbReference type="PANTHER" id="PTHR38591">
    <property type="entry name" value="HYDROLASE"/>
    <property type="match status" value="1"/>
</dbReference>
<evidence type="ECO:0000256" key="2">
    <source>
        <dbReference type="SAM" id="SignalP"/>
    </source>
</evidence>
<feature type="chain" id="PRO_5011558429" evidence="2">
    <location>
        <begin position="24"/>
        <end position="382"/>
    </location>
</feature>
<dbReference type="InterPro" id="IPR010791">
    <property type="entry name" value="AttH_dom"/>
</dbReference>
<feature type="domain" description="AttH" evidence="3">
    <location>
        <begin position="70"/>
        <end position="257"/>
    </location>
</feature>
<reference evidence="4 5" key="1">
    <citation type="submission" date="2016-10" db="EMBL/GenBank/DDBJ databases">
        <authorList>
            <person name="de Groot N.N."/>
        </authorList>
    </citation>
    <scope>NUCLEOTIDE SEQUENCE [LARGE SCALE GENOMIC DNA]</scope>
    <source>
        <strain evidence="4 5">CGMCC 1.8894</strain>
    </source>
</reference>
<proteinExistence type="predicted"/>
<sequence length="382" mass="41199">MNDRWWTIGLVGLTLLVAGGATAQNGGLAQDGAGRGFAGLGDAVTGFATPDPDRALRFPQDHGAHPAYRIEWWYLTATLSGDDGQDYGVQWTLFRSALAPGDGAERDTGRSDATDGDGTGWSSPQLWMGHAGVTTASAHYSAERLARGGIGQAGVRLSPFAATIDDWEMRSTAAPQADPLDALRLAASGPDFRYDLSLVASGPLVLHGQRGYSIKSERGQASYYYSQPFYRVTGTLTLPDGPVQVSGQGWLDREWSSQPLDPDQTGWDWVSLSFEDGARLMGFQLRDRTGGSFTSGTWISPDGMPAPLPHNALRFTPVARATVAGREIPVGWRIEEATRGLDITTTPLNPQAWMGTRVPYWEGPLRFTGSHTGRGYLEMTGY</sequence>
<feature type="signal peptide" evidence="2">
    <location>
        <begin position="1"/>
        <end position="23"/>
    </location>
</feature>
<protein>
    <submittedName>
        <fullName evidence="4">Predicted secreted hydrolase</fullName>
    </submittedName>
</protein>
<keyword evidence="5" id="KW-1185">Reference proteome</keyword>
<keyword evidence="4" id="KW-0378">Hydrolase</keyword>
<dbReference type="GO" id="GO:0016787">
    <property type="term" value="F:hydrolase activity"/>
    <property type="evidence" value="ECO:0007669"/>
    <property type="project" value="UniProtKB-KW"/>
</dbReference>
<evidence type="ECO:0000256" key="1">
    <source>
        <dbReference type="SAM" id="MobiDB-lite"/>
    </source>
</evidence>
<dbReference type="PANTHER" id="PTHR38591:SF1">
    <property type="entry name" value="BLL1000 PROTEIN"/>
    <property type="match status" value="1"/>
</dbReference>
<feature type="compositionally biased region" description="Basic and acidic residues" evidence="1">
    <location>
        <begin position="103"/>
        <end position="113"/>
    </location>
</feature>
<dbReference type="AlphaFoldDB" id="A0A1H2U1V6"/>
<evidence type="ECO:0000313" key="4">
    <source>
        <dbReference type="EMBL" id="SDW50213.1"/>
    </source>
</evidence>
<gene>
    <name evidence="4" type="ORF">SAMN04488238_102255</name>
</gene>
<evidence type="ECO:0000259" key="3">
    <source>
        <dbReference type="Pfam" id="PF07143"/>
    </source>
</evidence>
<evidence type="ECO:0000313" key="5">
    <source>
        <dbReference type="Proteomes" id="UP000198539"/>
    </source>
</evidence>
<dbReference type="OrthoDB" id="9770826at2"/>
<feature type="region of interest" description="Disordered" evidence="1">
    <location>
        <begin position="100"/>
        <end position="125"/>
    </location>
</feature>
<dbReference type="Pfam" id="PF07143">
    <property type="entry name" value="CrtC"/>
    <property type="match status" value="1"/>
</dbReference>
<dbReference type="Gene3D" id="2.40.370.10">
    <property type="entry name" value="AttH-like domain"/>
    <property type="match status" value="2"/>
</dbReference>
<name>A0A1H2U1V6_9RHOB</name>
<dbReference type="Proteomes" id="UP000198539">
    <property type="component" value="Unassembled WGS sequence"/>
</dbReference>
<dbReference type="SUPFAM" id="SSF159245">
    <property type="entry name" value="AttH-like"/>
    <property type="match status" value="1"/>
</dbReference>
<dbReference type="Pfam" id="PF17186">
    <property type="entry name" value="Lipocalin_9"/>
    <property type="match status" value="1"/>
</dbReference>
<dbReference type="STRING" id="564137.SAMN04488238_102255"/>
<keyword evidence="2" id="KW-0732">Signal</keyword>